<dbReference type="PANTHER" id="PTHR46910:SF3">
    <property type="entry name" value="HALOTOLERANCE PROTEIN 9-RELATED"/>
    <property type="match status" value="1"/>
</dbReference>
<name>A0AAD5K7R8_9FUNG</name>
<dbReference type="SMART" id="SM00066">
    <property type="entry name" value="GAL4"/>
    <property type="match status" value="1"/>
</dbReference>
<dbReference type="GO" id="GO:0008270">
    <property type="term" value="F:zinc ion binding"/>
    <property type="evidence" value="ECO:0007669"/>
    <property type="project" value="InterPro"/>
</dbReference>
<reference evidence="7" key="2">
    <citation type="submission" date="2023-02" db="EMBL/GenBank/DDBJ databases">
        <authorList>
            <consortium name="DOE Joint Genome Institute"/>
            <person name="Mondo S.J."/>
            <person name="Chang Y."/>
            <person name="Wang Y."/>
            <person name="Ahrendt S."/>
            <person name="Andreopoulos W."/>
            <person name="Barry K."/>
            <person name="Beard J."/>
            <person name="Benny G.L."/>
            <person name="Blankenship S."/>
            <person name="Bonito G."/>
            <person name="Cuomo C."/>
            <person name="Desiro A."/>
            <person name="Gervers K.A."/>
            <person name="Hundley H."/>
            <person name="Kuo A."/>
            <person name="LaButti K."/>
            <person name="Lang B.F."/>
            <person name="Lipzen A."/>
            <person name="O'Donnell K."/>
            <person name="Pangilinan J."/>
            <person name="Reynolds N."/>
            <person name="Sandor L."/>
            <person name="Smith M.W."/>
            <person name="Tsang A."/>
            <person name="Grigoriev I.V."/>
            <person name="Stajich J.E."/>
            <person name="Spatafora J.W."/>
        </authorList>
    </citation>
    <scope>NUCLEOTIDE SEQUENCE</scope>
    <source>
        <strain evidence="7">RSA 2281</strain>
    </source>
</reference>
<feature type="region of interest" description="Disordered" evidence="5">
    <location>
        <begin position="631"/>
        <end position="657"/>
    </location>
</feature>
<keyword evidence="4" id="KW-0539">Nucleus</keyword>
<sequence>MKDSTSPTVPSLLPKQRISKFKVDKNFEAKKYRPNNNISNLNKRAISCDQCRQRKVRCELVFKNQCSQCRKAGIECKFQWKLSNKKVTTTAGGIMVPHTAPRKQNMEALKKQVRLLEQLLQEERKKNTWLSNSLMPQNTTTTTSSISLPPSAKDTILNSINYLDLPFNNDIRPSLLLSNNLYGYPHHHRRSVKDLIQDIPDLTPELTERLIVAYFHYIHPNSPIIDKRSFLLQYYFEYPHPMDEYLFYAMCAVGCQYLPRQGERPSRTVGRYLRKKILSIMNMAYKQSSIITVQVLLLLSVVTPHSDNEYEEGSSTNWLILGAAIRMAQDLGLHSDSCQNQQHLSENEIQIRRRIAYTIYVLDKVSSASTGRPFVVKDEEFDVELPLPYELAPSNEKDHPMNNITDLLVLLSSSTNAGSVATLPKLLQDTERDIQTKQPIYSGSFETIRLARMIGYVLRSFYTSKTNISNSSSTTPHSMDVNELDTKLMTWQLNPDTYFSAKDGKVYVGILYDSLLLLRFQPLILTTSTQKINKADNVNYVQVLDTSSIEYSTLNPYYVTHVSMIAQAATIFLQNCNHENGSIRIQARKELKRCADLYQRDDIVNRTKNASVINELVQQLSEVERIKEKTYAQKSASMDSDHTSPTLSNNSSDSSNYSMMKDQEDITVLTAYGHQQLFVPYNDTIFEQQQQILSESNSSITHIPSFESNFDHILTDSVL</sequence>
<dbReference type="Pfam" id="PF00172">
    <property type="entry name" value="Zn_clus"/>
    <property type="match status" value="1"/>
</dbReference>
<keyword evidence="2" id="KW-0479">Metal-binding</keyword>
<comment type="subcellular location">
    <subcellularLocation>
        <location evidence="1">Nucleus</location>
    </subcellularLocation>
</comment>
<dbReference type="GO" id="GO:0000981">
    <property type="term" value="F:DNA-binding transcription factor activity, RNA polymerase II-specific"/>
    <property type="evidence" value="ECO:0007669"/>
    <property type="project" value="InterPro"/>
</dbReference>
<evidence type="ECO:0000256" key="2">
    <source>
        <dbReference type="ARBA" id="ARBA00022723"/>
    </source>
</evidence>
<dbReference type="PROSITE" id="PS00463">
    <property type="entry name" value="ZN2_CY6_FUNGAL_1"/>
    <property type="match status" value="1"/>
</dbReference>
<proteinExistence type="predicted"/>
<dbReference type="InterPro" id="IPR007219">
    <property type="entry name" value="XnlR_reg_dom"/>
</dbReference>
<accession>A0AAD5K7R8</accession>
<protein>
    <submittedName>
        <fullName evidence="7">Fungal-specific transcription factor domain-containing protein</fullName>
    </submittedName>
</protein>
<feature type="compositionally biased region" description="Low complexity" evidence="5">
    <location>
        <begin position="648"/>
        <end position="657"/>
    </location>
</feature>
<comment type="caution">
    <text evidence="7">The sequence shown here is derived from an EMBL/GenBank/DDBJ whole genome shotgun (WGS) entry which is preliminary data.</text>
</comment>
<evidence type="ECO:0000256" key="4">
    <source>
        <dbReference type="ARBA" id="ARBA00023242"/>
    </source>
</evidence>
<dbReference type="InterPro" id="IPR036864">
    <property type="entry name" value="Zn2-C6_fun-type_DNA-bd_sf"/>
</dbReference>
<dbReference type="CDD" id="cd00067">
    <property type="entry name" value="GAL4"/>
    <property type="match status" value="1"/>
</dbReference>
<evidence type="ECO:0000259" key="6">
    <source>
        <dbReference type="PROSITE" id="PS50048"/>
    </source>
</evidence>
<evidence type="ECO:0000313" key="8">
    <source>
        <dbReference type="Proteomes" id="UP001209540"/>
    </source>
</evidence>
<dbReference type="CDD" id="cd12148">
    <property type="entry name" value="fungal_TF_MHR"/>
    <property type="match status" value="1"/>
</dbReference>
<feature type="domain" description="Zn(2)-C6 fungal-type" evidence="6">
    <location>
        <begin position="47"/>
        <end position="78"/>
    </location>
</feature>
<dbReference type="GO" id="GO:0005634">
    <property type="term" value="C:nucleus"/>
    <property type="evidence" value="ECO:0007669"/>
    <property type="project" value="UniProtKB-SubCell"/>
</dbReference>
<dbReference type="PROSITE" id="PS50048">
    <property type="entry name" value="ZN2_CY6_FUNGAL_2"/>
    <property type="match status" value="1"/>
</dbReference>
<evidence type="ECO:0000256" key="3">
    <source>
        <dbReference type="ARBA" id="ARBA00023125"/>
    </source>
</evidence>
<dbReference type="Pfam" id="PF04082">
    <property type="entry name" value="Fungal_trans"/>
    <property type="match status" value="1"/>
</dbReference>
<organism evidence="7 8">
    <name type="scientific">Phascolomyces articulosus</name>
    <dbReference type="NCBI Taxonomy" id="60185"/>
    <lineage>
        <taxon>Eukaryota</taxon>
        <taxon>Fungi</taxon>
        <taxon>Fungi incertae sedis</taxon>
        <taxon>Mucoromycota</taxon>
        <taxon>Mucoromycotina</taxon>
        <taxon>Mucoromycetes</taxon>
        <taxon>Mucorales</taxon>
        <taxon>Lichtheimiaceae</taxon>
        <taxon>Phascolomyces</taxon>
    </lineage>
</organism>
<dbReference type="GO" id="GO:0003677">
    <property type="term" value="F:DNA binding"/>
    <property type="evidence" value="ECO:0007669"/>
    <property type="project" value="UniProtKB-KW"/>
</dbReference>
<dbReference type="SUPFAM" id="SSF57701">
    <property type="entry name" value="Zn2/Cys6 DNA-binding domain"/>
    <property type="match status" value="1"/>
</dbReference>
<evidence type="ECO:0000256" key="5">
    <source>
        <dbReference type="SAM" id="MobiDB-lite"/>
    </source>
</evidence>
<reference evidence="7" key="1">
    <citation type="journal article" date="2022" name="IScience">
        <title>Evolution of zygomycete secretomes and the origins of terrestrial fungal ecologies.</title>
        <authorList>
            <person name="Chang Y."/>
            <person name="Wang Y."/>
            <person name="Mondo S."/>
            <person name="Ahrendt S."/>
            <person name="Andreopoulos W."/>
            <person name="Barry K."/>
            <person name="Beard J."/>
            <person name="Benny G.L."/>
            <person name="Blankenship S."/>
            <person name="Bonito G."/>
            <person name="Cuomo C."/>
            <person name="Desiro A."/>
            <person name="Gervers K.A."/>
            <person name="Hundley H."/>
            <person name="Kuo A."/>
            <person name="LaButti K."/>
            <person name="Lang B.F."/>
            <person name="Lipzen A."/>
            <person name="O'Donnell K."/>
            <person name="Pangilinan J."/>
            <person name="Reynolds N."/>
            <person name="Sandor L."/>
            <person name="Smith M.E."/>
            <person name="Tsang A."/>
            <person name="Grigoriev I.V."/>
            <person name="Stajich J.E."/>
            <person name="Spatafora J.W."/>
        </authorList>
    </citation>
    <scope>NUCLEOTIDE SEQUENCE</scope>
    <source>
        <strain evidence="7">RSA 2281</strain>
    </source>
</reference>
<keyword evidence="3" id="KW-0238">DNA-binding</keyword>
<dbReference type="InterPro" id="IPR050987">
    <property type="entry name" value="AtrR-like"/>
</dbReference>
<evidence type="ECO:0000313" key="7">
    <source>
        <dbReference type="EMBL" id="KAI9273000.1"/>
    </source>
</evidence>
<feature type="compositionally biased region" description="Polar residues" evidence="5">
    <location>
        <begin position="632"/>
        <end position="647"/>
    </location>
</feature>
<dbReference type="PANTHER" id="PTHR46910">
    <property type="entry name" value="TRANSCRIPTION FACTOR PDR1"/>
    <property type="match status" value="1"/>
</dbReference>
<dbReference type="GO" id="GO:0006351">
    <property type="term" value="P:DNA-templated transcription"/>
    <property type="evidence" value="ECO:0007669"/>
    <property type="project" value="InterPro"/>
</dbReference>
<dbReference type="AlphaFoldDB" id="A0AAD5K7R8"/>
<dbReference type="Proteomes" id="UP001209540">
    <property type="component" value="Unassembled WGS sequence"/>
</dbReference>
<dbReference type="InterPro" id="IPR001138">
    <property type="entry name" value="Zn2Cys6_DnaBD"/>
</dbReference>
<dbReference type="Gene3D" id="4.10.240.10">
    <property type="entry name" value="Zn(2)-C6 fungal-type DNA-binding domain"/>
    <property type="match status" value="1"/>
</dbReference>
<keyword evidence="8" id="KW-1185">Reference proteome</keyword>
<dbReference type="SMART" id="SM00906">
    <property type="entry name" value="Fungal_trans"/>
    <property type="match status" value="1"/>
</dbReference>
<evidence type="ECO:0000256" key="1">
    <source>
        <dbReference type="ARBA" id="ARBA00004123"/>
    </source>
</evidence>
<dbReference type="EMBL" id="JAIXMP010000005">
    <property type="protein sequence ID" value="KAI9273000.1"/>
    <property type="molecule type" value="Genomic_DNA"/>
</dbReference>
<gene>
    <name evidence="7" type="ORF">BDA99DRAFT_533828</name>
</gene>